<protein>
    <recommendedName>
        <fullName evidence="3">CobW/HypB/UreG nucleotide-binding domain-containing protein</fullName>
    </recommendedName>
</protein>
<proteinExistence type="predicted"/>
<evidence type="ECO:0000313" key="2">
    <source>
        <dbReference type="Proteomes" id="UP000738431"/>
    </source>
</evidence>
<dbReference type="EMBL" id="CP139781">
    <property type="protein sequence ID" value="WRQ87009.1"/>
    <property type="molecule type" value="Genomic_DNA"/>
</dbReference>
<reference evidence="1 2" key="1">
    <citation type="submission" date="2023-12" db="EMBL/GenBank/DDBJ databases">
        <title>Description of an unclassified Opitutus bacterium of Verrucomicrobiota.</title>
        <authorList>
            <person name="Zhang D.-F."/>
        </authorList>
    </citation>
    <scope>NUCLEOTIDE SEQUENCE [LARGE SCALE GENOMIC DNA]</scope>
    <source>
        <strain evidence="1 2">WL0086</strain>
    </source>
</reference>
<dbReference type="RefSeq" id="WP_221029576.1">
    <property type="nucleotide sequence ID" value="NZ_CP139781.1"/>
</dbReference>
<sequence length="263" mass="29620">MTDKPLVYLVLGAPGSGRREIVADLIESGVSADDVPVVFTAAAEAERGIETTMPRGEVATWLWEEHEDFAPTMAAVWPEAATVGFFIVDGLRNPVDQIEAFKPWLAGQGLELARVVCVFHCALVAEHERLRAWYDACVHFSDIVLLNRREGVENKWISELRTRFSKSYLPCLVEMVKKGRVANPALVLDLQVRRYSHWFDADENPWSGLVDDDTEIIIEDEEDPKGRGSADEELDFDEEDTYLARHPSGLRKKDIPDIAKILK</sequence>
<evidence type="ECO:0008006" key="3">
    <source>
        <dbReference type="Google" id="ProtNLM"/>
    </source>
</evidence>
<dbReference type="Proteomes" id="UP000738431">
    <property type="component" value="Chromosome"/>
</dbReference>
<accession>A0ABZ1C8V9</accession>
<name>A0ABZ1C8V9_9BACT</name>
<gene>
    <name evidence="1" type="ORF">K1X11_019520</name>
</gene>
<organism evidence="1 2">
    <name type="scientific">Actomonas aquatica</name>
    <dbReference type="NCBI Taxonomy" id="2866162"/>
    <lineage>
        <taxon>Bacteria</taxon>
        <taxon>Pseudomonadati</taxon>
        <taxon>Verrucomicrobiota</taxon>
        <taxon>Opitutia</taxon>
        <taxon>Opitutales</taxon>
        <taxon>Opitutaceae</taxon>
        <taxon>Actomonas</taxon>
    </lineage>
</organism>
<keyword evidence="2" id="KW-1185">Reference proteome</keyword>
<evidence type="ECO:0000313" key="1">
    <source>
        <dbReference type="EMBL" id="WRQ87009.1"/>
    </source>
</evidence>